<evidence type="ECO:0000313" key="2">
    <source>
        <dbReference type="EMBL" id="MDR7135456.1"/>
    </source>
</evidence>
<proteinExistence type="predicted"/>
<name>A0ABU1WCY2_9GAMM</name>
<keyword evidence="3" id="KW-1185">Reference proteome</keyword>
<dbReference type="SUPFAM" id="SSF55729">
    <property type="entry name" value="Acyl-CoA N-acyltransferases (Nat)"/>
    <property type="match status" value="1"/>
</dbReference>
<dbReference type="Pfam" id="PF13673">
    <property type="entry name" value="Acetyltransf_10"/>
    <property type="match status" value="1"/>
</dbReference>
<dbReference type="EMBL" id="JAVDVY010000002">
    <property type="protein sequence ID" value="MDR7135456.1"/>
    <property type="molecule type" value="Genomic_DNA"/>
</dbReference>
<dbReference type="PROSITE" id="PS51186">
    <property type="entry name" value="GNAT"/>
    <property type="match status" value="1"/>
</dbReference>
<accession>A0ABU1WCY2</accession>
<organism evidence="2 3">
    <name type="scientific">Lysobacter niastensis</name>
    <dbReference type="NCBI Taxonomy" id="380629"/>
    <lineage>
        <taxon>Bacteria</taxon>
        <taxon>Pseudomonadati</taxon>
        <taxon>Pseudomonadota</taxon>
        <taxon>Gammaproteobacteria</taxon>
        <taxon>Lysobacterales</taxon>
        <taxon>Lysobacteraceae</taxon>
        <taxon>Lysobacter</taxon>
    </lineage>
</organism>
<feature type="domain" description="N-acetyltransferase" evidence="1">
    <location>
        <begin position="22"/>
        <end position="167"/>
    </location>
</feature>
<dbReference type="InterPro" id="IPR016181">
    <property type="entry name" value="Acyl_CoA_acyltransferase"/>
</dbReference>
<dbReference type="RefSeq" id="WP_310063140.1">
    <property type="nucleotide sequence ID" value="NZ_JAVDVY010000002.1"/>
</dbReference>
<sequence length="168" mass="18522">MNAADPNASGSLADVNIRWVARSFRELDVDTLYALLKLRSEVFVVEQNCVYLDPDGKDRHPDTVHLLGMAPDGSLAAYLRILPAGLSYRQVSFGRVLTAPAWRGRGLGDPMLHAALTEIERRWPGTDVQIGAQAHLQGFYGKHGFVVSSEAYVEDGIPHVDMLRPSPR</sequence>
<evidence type="ECO:0000313" key="3">
    <source>
        <dbReference type="Proteomes" id="UP001251524"/>
    </source>
</evidence>
<evidence type="ECO:0000259" key="1">
    <source>
        <dbReference type="PROSITE" id="PS51186"/>
    </source>
</evidence>
<comment type="caution">
    <text evidence="2">The sequence shown here is derived from an EMBL/GenBank/DDBJ whole genome shotgun (WGS) entry which is preliminary data.</text>
</comment>
<dbReference type="Gene3D" id="3.40.630.30">
    <property type="match status" value="1"/>
</dbReference>
<dbReference type="Proteomes" id="UP001251524">
    <property type="component" value="Unassembled WGS sequence"/>
</dbReference>
<gene>
    <name evidence="2" type="ORF">J2X06_002665</name>
</gene>
<reference evidence="2 3" key="1">
    <citation type="submission" date="2023-07" db="EMBL/GenBank/DDBJ databases">
        <title>Sorghum-associated microbial communities from plants grown in Nebraska, USA.</title>
        <authorList>
            <person name="Schachtman D."/>
        </authorList>
    </citation>
    <scope>NUCLEOTIDE SEQUENCE [LARGE SCALE GENOMIC DNA]</scope>
    <source>
        <strain evidence="2 3">BE198</strain>
    </source>
</reference>
<protein>
    <submittedName>
        <fullName evidence="2">ElaA protein</fullName>
    </submittedName>
</protein>
<dbReference type="CDD" id="cd04301">
    <property type="entry name" value="NAT_SF"/>
    <property type="match status" value="1"/>
</dbReference>
<dbReference type="InterPro" id="IPR000182">
    <property type="entry name" value="GNAT_dom"/>
</dbReference>